<evidence type="ECO:0000313" key="1">
    <source>
        <dbReference type="EMBL" id="MFC6009125.1"/>
    </source>
</evidence>
<evidence type="ECO:0008006" key="3">
    <source>
        <dbReference type="Google" id="ProtNLM"/>
    </source>
</evidence>
<dbReference type="InterPro" id="IPR056928">
    <property type="entry name" value="Gp77-like"/>
</dbReference>
<gene>
    <name evidence="1" type="ORF">ACFQDO_18480</name>
</gene>
<dbReference type="Pfam" id="PF23148">
    <property type="entry name" value="Gp77"/>
    <property type="match status" value="1"/>
</dbReference>
<dbReference type="Proteomes" id="UP001596189">
    <property type="component" value="Unassembled WGS sequence"/>
</dbReference>
<protein>
    <recommendedName>
        <fullName evidence="3">Halobacterial output domain-containing protein</fullName>
    </recommendedName>
</protein>
<dbReference type="RefSeq" id="WP_345717651.1">
    <property type="nucleotide sequence ID" value="NZ_BAABFP010000007.1"/>
</dbReference>
<proteinExistence type="predicted"/>
<organism evidence="1 2">
    <name type="scientific">Angustibacter luteus</name>
    <dbReference type="NCBI Taxonomy" id="658456"/>
    <lineage>
        <taxon>Bacteria</taxon>
        <taxon>Bacillati</taxon>
        <taxon>Actinomycetota</taxon>
        <taxon>Actinomycetes</taxon>
        <taxon>Kineosporiales</taxon>
        <taxon>Kineosporiaceae</taxon>
    </lineage>
</organism>
<dbReference type="EMBL" id="JBHSRD010000008">
    <property type="protein sequence ID" value="MFC6009125.1"/>
    <property type="molecule type" value="Genomic_DNA"/>
</dbReference>
<evidence type="ECO:0000313" key="2">
    <source>
        <dbReference type="Proteomes" id="UP001596189"/>
    </source>
</evidence>
<comment type="caution">
    <text evidence="1">The sequence shown here is derived from an EMBL/GenBank/DDBJ whole genome shotgun (WGS) entry which is preliminary data.</text>
</comment>
<name>A0ABW1JIY2_9ACTN</name>
<reference evidence="2" key="1">
    <citation type="journal article" date="2019" name="Int. J. Syst. Evol. Microbiol.">
        <title>The Global Catalogue of Microorganisms (GCM) 10K type strain sequencing project: providing services to taxonomists for standard genome sequencing and annotation.</title>
        <authorList>
            <consortium name="The Broad Institute Genomics Platform"/>
            <consortium name="The Broad Institute Genome Sequencing Center for Infectious Disease"/>
            <person name="Wu L."/>
            <person name="Ma J."/>
        </authorList>
    </citation>
    <scope>NUCLEOTIDE SEQUENCE [LARGE SCALE GENOMIC DNA]</scope>
    <source>
        <strain evidence="2">KACC 14249</strain>
    </source>
</reference>
<sequence>MPHQFTHDPQEKNDYAFDWSQILAVGEAILTHDVSVSDDSLTVDTVSHTDSIVVYWVSDGVSGQRYMVTCHVSTNLGRELERSARFLVNDR</sequence>
<keyword evidence="2" id="KW-1185">Reference proteome</keyword>
<accession>A0ABW1JIY2</accession>